<dbReference type="OMA" id="HEVVNEP"/>
<reference evidence="2 3" key="1">
    <citation type="journal article" date="2012" name="Genome Biol.">
        <title>Genome and low-iron response of an oceanic diatom adapted to chronic iron limitation.</title>
        <authorList>
            <person name="Lommer M."/>
            <person name="Specht M."/>
            <person name="Roy A.S."/>
            <person name="Kraemer L."/>
            <person name="Andreson R."/>
            <person name="Gutowska M.A."/>
            <person name="Wolf J."/>
            <person name="Bergner S.V."/>
            <person name="Schilhabel M.B."/>
            <person name="Klostermeier U.C."/>
            <person name="Beiko R.G."/>
            <person name="Rosenstiel P."/>
            <person name="Hippler M."/>
            <person name="Laroche J."/>
        </authorList>
    </citation>
    <scope>NUCLEOTIDE SEQUENCE [LARGE SCALE GENOMIC DNA]</scope>
    <source>
        <strain evidence="2 3">CCMP1005</strain>
    </source>
</reference>
<comment type="caution">
    <text evidence="2">The sequence shown here is derived from an EMBL/GenBank/DDBJ whole genome shotgun (WGS) entry which is preliminary data.</text>
</comment>
<dbReference type="eggNOG" id="ENOG502QX67">
    <property type="taxonomic scope" value="Eukaryota"/>
</dbReference>
<gene>
    <name evidence="2" type="ORF">THAOC_24914</name>
</gene>
<name>K0RNL8_THAOC</name>
<dbReference type="EMBL" id="AGNL01034206">
    <property type="protein sequence ID" value="EJK55358.1"/>
    <property type="molecule type" value="Genomic_DNA"/>
</dbReference>
<dbReference type="OrthoDB" id="533763at2759"/>
<dbReference type="Proteomes" id="UP000266841">
    <property type="component" value="Unassembled WGS sequence"/>
</dbReference>
<accession>K0RNL8</accession>
<sequence length="280" mass="30675">MGDYIPDISSMKISELKSELDLYCVDHSGFCEKKDFTSALQNARDTLPRPSTKYHEVEQPKPKKEEKKKSSSRNSRSSSTGSGGGSRQQSSSRPTSTSTPSSQATPVSTTTAAQDKLEKKRLKATRSAVTALQQIREHPSEKLVGERNNSFLPGSPFSFALKGTLRENDAAILRIPEGVCLRINSASVDRKELENFFNQKGSIGVSLKVSTEENPALCPIWTFDKERSKSYTVSDLGLQVCGPRTIKLLANMEMGFRSGASVDVYVFGSVGLDTDMFGSR</sequence>
<evidence type="ECO:0000313" key="2">
    <source>
        <dbReference type="EMBL" id="EJK55358.1"/>
    </source>
</evidence>
<feature type="region of interest" description="Disordered" evidence="1">
    <location>
        <begin position="42"/>
        <end position="125"/>
    </location>
</feature>
<feature type="compositionally biased region" description="Basic and acidic residues" evidence="1">
    <location>
        <begin position="53"/>
        <end position="69"/>
    </location>
</feature>
<keyword evidence="3" id="KW-1185">Reference proteome</keyword>
<protein>
    <submittedName>
        <fullName evidence="2">Uncharacterized protein</fullName>
    </submittedName>
</protein>
<evidence type="ECO:0000313" key="3">
    <source>
        <dbReference type="Proteomes" id="UP000266841"/>
    </source>
</evidence>
<proteinExistence type="predicted"/>
<organism evidence="2 3">
    <name type="scientific">Thalassiosira oceanica</name>
    <name type="common">Marine diatom</name>
    <dbReference type="NCBI Taxonomy" id="159749"/>
    <lineage>
        <taxon>Eukaryota</taxon>
        <taxon>Sar</taxon>
        <taxon>Stramenopiles</taxon>
        <taxon>Ochrophyta</taxon>
        <taxon>Bacillariophyta</taxon>
        <taxon>Coscinodiscophyceae</taxon>
        <taxon>Thalassiosirophycidae</taxon>
        <taxon>Thalassiosirales</taxon>
        <taxon>Thalassiosiraceae</taxon>
        <taxon>Thalassiosira</taxon>
    </lineage>
</organism>
<dbReference type="AlphaFoldDB" id="K0RNL8"/>
<feature type="compositionally biased region" description="Low complexity" evidence="1">
    <location>
        <begin position="87"/>
        <end position="114"/>
    </location>
</feature>
<evidence type="ECO:0000256" key="1">
    <source>
        <dbReference type="SAM" id="MobiDB-lite"/>
    </source>
</evidence>